<dbReference type="Gene3D" id="3.30.70.1230">
    <property type="entry name" value="Nucleotide cyclase"/>
    <property type="match status" value="1"/>
</dbReference>
<evidence type="ECO:0000313" key="4">
    <source>
        <dbReference type="EMBL" id="KRR22931.1"/>
    </source>
</evidence>
<dbReference type="EMBL" id="LLYB01000071">
    <property type="protein sequence ID" value="KRR22931.1"/>
    <property type="molecule type" value="Genomic_DNA"/>
</dbReference>
<evidence type="ECO:0000259" key="3">
    <source>
        <dbReference type="PROSITE" id="PS50125"/>
    </source>
</evidence>
<feature type="compositionally biased region" description="Low complexity" evidence="1">
    <location>
        <begin position="236"/>
        <end position="249"/>
    </location>
</feature>
<evidence type="ECO:0000313" key="5">
    <source>
        <dbReference type="Proteomes" id="UP000051660"/>
    </source>
</evidence>
<name>A0A0R3MYP7_9BRAD</name>
<dbReference type="GO" id="GO:0120147">
    <property type="term" value="F:formylglycine-generating oxidase activity"/>
    <property type="evidence" value="ECO:0007669"/>
    <property type="project" value="TreeGrafter"/>
</dbReference>
<sequence>MAQIRDIKSGRTGDPQREPMPRRLAAIVAGDISGYSRLMQIDEEGTHNRVKRLERDLIEPTIREHHGRLVKTTGDGFIAIFDSPVEAVRSSIVIQQNVVGRNASLPKHHWIEYRIGVNLGDVIIETDDVYGDGVNIATRLEGIAAPGEVYISGGIYEQIKHKLVCGYESLGDRKVKNITDPVRVYRVLPDPSALHENRKRRERILTFLLILALLIIAGGTLWSLFAPARKATEQASAPVSAPAEVPKAPTTVARSSPPPSQPAPTAAPTQQQKVTQPEPSPEPSPPAAKLAAPLAPSAAPAVPEPLPTTQAAVSVREPEMISLRGGSFAMGSNEDVSEKPVRQVTIKPFAMGKFPVSVREWNACAAAKACGFTATGKDDAPVANISWSDAKQYVAWLAQATRKPYRLPSEAEWEYAARGGTQTRYWWGDQFQPGMVNCKNCADIPAVDQPVKVGSLKPNPFGLFDMGGSVDQWVEDCWHKNYQGAPTDGSAWVESECPSHVMRSGSWRKDSNYARASNRGSYDTNVRYPTHGFRVALSP</sequence>
<organism evidence="4 5">
    <name type="scientific">Bradyrhizobium lablabi</name>
    <dbReference type="NCBI Taxonomy" id="722472"/>
    <lineage>
        <taxon>Bacteria</taxon>
        <taxon>Pseudomonadati</taxon>
        <taxon>Pseudomonadota</taxon>
        <taxon>Alphaproteobacteria</taxon>
        <taxon>Hyphomicrobiales</taxon>
        <taxon>Nitrobacteraceae</taxon>
        <taxon>Bradyrhizobium</taxon>
    </lineage>
</organism>
<feature type="domain" description="Guanylate cyclase" evidence="3">
    <location>
        <begin position="26"/>
        <end position="141"/>
    </location>
</feature>
<comment type="caution">
    <text evidence="4">The sequence shown here is derived from an EMBL/GenBank/DDBJ whole genome shotgun (WGS) entry which is preliminary data.</text>
</comment>
<dbReference type="SUPFAM" id="SSF56436">
    <property type="entry name" value="C-type lectin-like"/>
    <property type="match status" value="1"/>
</dbReference>
<dbReference type="InterPro" id="IPR005532">
    <property type="entry name" value="SUMF_dom"/>
</dbReference>
<accession>A0A0R3MYP7</accession>
<evidence type="ECO:0000256" key="2">
    <source>
        <dbReference type="SAM" id="Phobius"/>
    </source>
</evidence>
<dbReference type="SUPFAM" id="SSF55073">
    <property type="entry name" value="Nucleotide cyclase"/>
    <property type="match status" value="1"/>
</dbReference>
<dbReference type="InterPro" id="IPR051043">
    <property type="entry name" value="Sulfatase_Mod_Factor_Kinase"/>
</dbReference>
<dbReference type="InterPro" id="IPR029787">
    <property type="entry name" value="Nucleotide_cyclase"/>
</dbReference>
<dbReference type="AlphaFoldDB" id="A0A0R3MYP7"/>
<reference evidence="4 5" key="1">
    <citation type="submission" date="2014-03" db="EMBL/GenBank/DDBJ databases">
        <title>Bradyrhizobium valentinum sp. nov., isolated from effective nodules of Lupinus mariae-josephae, a lupine endemic of basic-lime soils in Eastern Spain.</title>
        <authorList>
            <person name="Duran D."/>
            <person name="Rey L."/>
            <person name="Navarro A."/>
            <person name="Busquets A."/>
            <person name="Imperial J."/>
            <person name="Ruiz-Argueso T."/>
        </authorList>
    </citation>
    <scope>NUCLEOTIDE SEQUENCE [LARGE SCALE GENOMIC DNA]</scope>
    <source>
        <strain evidence="4 5">CCBAU 23086</strain>
    </source>
</reference>
<dbReference type="GO" id="GO:0035556">
    <property type="term" value="P:intracellular signal transduction"/>
    <property type="evidence" value="ECO:0007669"/>
    <property type="project" value="InterPro"/>
</dbReference>
<dbReference type="InterPro" id="IPR001054">
    <property type="entry name" value="A/G_cyclase"/>
</dbReference>
<dbReference type="PANTHER" id="PTHR23150:SF35">
    <property type="entry name" value="BLL6746 PROTEIN"/>
    <property type="match status" value="1"/>
</dbReference>
<evidence type="ECO:0000256" key="1">
    <source>
        <dbReference type="SAM" id="MobiDB-lite"/>
    </source>
</evidence>
<dbReference type="Pfam" id="PF00211">
    <property type="entry name" value="Guanylate_cyc"/>
    <property type="match status" value="1"/>
</dbReference>
<dbReference type="InterPro" id="IPR042095">
    <property type="entry name" value="SUMF_sf"/>
</dbReference>
<feature type="transmembrane region" description="Helical" evidence="2">
    <location>
        <begin position="204"/>
        <end position="225"/>
    </location>
</feature>
<keyword evidence="2" id="KW-1133">Transmembrane helix</keyword>
<keyword evidence="2" id="KW-0812">Transmembrane</keyword>
<dbReference type="RefSeq" id="WP_057859295.1">
    <property type="nucleotide sequence ID" value="NZ_LLYB01000071.1"/>
</dbReference>
<dbReference type="OrthoDB" id="9768004at2"/>
<dbReference type="CDD" id="cd07302">
    <property type="entry name" value="CHD"/>
    <property type="match status" value="1"/>
</dbReference>
<feature type="compositionally biased region" description="Low complexity" evidence="1">
    <location>
        <begin position="263"/>
        <end position="277"/>
    </location>
</feature>
<dbReference type="Proteomes" id="UP000051660">
    <property type="component" value="Unassembled WGS sequence"/>
</dbReference>
<keyword evidence="2" id="KW-0472">Membrane</keyword>
<dbReference type="GO" id="GO:0004016">
    <property type="term" value="F:adenylate cyclase activity"/>
    <property type="evidence" value="ECO:0007669"/>
    <property type="project" value="UniProtKB-ARBA"/>
</dbReference>
<dbReference type="PANTHER" id="PTHR23150">
    <property type="entry name" value="SULFATASE MODIFYING FACTOR 1, 2"/>
    <property type="match status" value="1"/>
</dbReference>
<dbReference type="Gene3D" id="3.90.1580.10">
    <property type="entry name" value="paralog of FGE (formylglycine-generating enzyme)"/>
    <property type="match status" value="1"/>
</dbReference>
<protein>
    <recommendedName>
        <fullName evidence="3">Guanylate cyclase domain-containing protein</fullName>
    </recommendedName>
</protein>
<feature type="compositionally biased region" description="Low complexity" evidence="1">
    <location>
        <begin position="287"/>
        <end position="301"/>
    </location>
</feature>
<dbReference type="InterPro" id="IPR016187">
    <property type="entry name" value="CTDL_fold"/>
</dbReference>
<dbReference type="Pfam" id="PF03781">
    <property type="entry name" value="FGE-sulfatase"/>
    <property type="match status" value="1"/>
</dbReference>
<dbReference type="GO" id="GO:0009190">
    <property type="term" value="P:cyclic nucleotide biosynthetic process"/>
    <property type="evidence" value="ECO:0007669"/>
    <property type="project" value="InterPro"/>
</dbReference>
<gene>
    <name evidence="4" type="ORF">CQ14_01190</name>
</gene>
<feature type="region of interest" description="Disordered" evidence="1">
    <location>
        <begin position="236"/>
        <end position="309"/>
    </location>
</feature>
<dbReference type="PROSITE" id="PS50125">
    <property type="entry name" value="GUANYLATE_CYCLASE_2"/>
    <property type="match status" value="1"/>
</dbReference>
<proteinExistence type="predicted"/>